<keyword evidence="9" id="KW-1185">Reference proteome</keyword>
<dbReference type="GO" id="GO:0022627">
    <property type="term" value="C:cytosolic small ribosomal subunit"/>
    <property type="evidence" value="ECO:0007669"/>
    <property type="project" value="UniProtKB-UniRule"/>
</dbReference>
<dbReference type="NCBIfam" id="NF004123">
    <property type="entry name" value="PRK05610.1"/>
    <property type="match status" value="1"/>
</dbReference>
<evidence type="ECO:0000256" key="1">
    <source>
        <dbReference type="ARBA" id="ARBA00010254"/>
    </source>
</evidence>
<reference evidence="8 9" key="1">
    <citation type="submission" date="2016-10" db="EMBL/GenBank/DDBJ databases">
        <authorList>
            <person name="de Groot N.N."/>
        </authorList>
    </citation>
    <scope>NUCLEOTIDE SEQUENCE [LARGE SCALE GENOMIC DNA]</scope>
    <source>
        <strain evidence="8 9">DSM 23609</strain>
    </source>
</reference>
<keyword evidence="5 6" id="KW-0687">Ribonucleoprotein</keyword>
<dbReference type="NCBIfam" id="TIGR03635">
    <property type="entry name" value="uS17_bact"/>
    <property type="match status" value="1"/>
</dbReference>
<comment type="function">
    <text evidence="6">One of the primary rRNA binding proteins, it binds specifically to the 5'-end of 16S ribosomal RNA.</text>
</comment>
<sequence length="97" mass="11073">MSEQTEKKSQRRIVGRVISNKANKTITVLVERRERHPIYGKTLRRSTKLHAHDEHNECNEGDLVAIVETRPLSATKRFRLVEVLQKATALQQQTAGA</sequence>
<accession>A0A1I2K1C1</accession>
<evidence type="ECO:0000256" key="2">
    <source>
        <dbReference type="ARBA" id="ARBA00022730"/>
    </source>
</evidence>
<organism evidence="8 9">
    <name type="scientific">Fontimonas thermophila</name>
    <dbReference type="NCBI Taxonomy" id="1076937"/>
    <lineage>
        <taxon>Bacteria</taxon>
        <taxon>Pseudomonadati</taxon>
        <taxon>Pseudomonadota</taxon>
        <taxon>Gammaproteobacteria</taxon>
        <taxon>Nevskiales</taxon>
        <taxon>Nevskiaceae</taxon>
        <taxon>Fontimonas</taxon>
    </lineage>
</organism>
<dbReference type="STRING" id="1076937.SAMN04488120_11179"/>
<dbReference type="InterPro" id="IPR019984">
    <property type="entry name" value="Ribosomal_uS17_bact/chlr"/>
</dbReference>
<dbReference type="CDD" id="cd00364">
    <property type="entry name" value="Ribosomal_uS17"/>
    <property type="match status" value="1"/>
</dbReference>
<dbReference type="EMBL" id="FOOC01000011">
    <property type="protein sequence ID" value="SFF60169.1"/>
    <property type="molecule type" value="Genomic_DNA"/>
</dbReference>
<dbReference type="OrthoDB" id="9811714at2"/>
<evidence type="ECO:0000256" key="3">
    <source>
        <dbReference type="ARBA" id="ARBA00022884"/>
    </source>
</evidence>
<dbReference type="GO" id="GO:0003735">
    <property type="term" value="F:structural constituent of ribosome"/>
    <property type="evidence" value="ECO:0007669"/>
    <property type="project" value="UniProtKB-UniRule"/>
</dbReference>
<keyword evidence="2 6" id="KW-0699">rRNA-binding</keyword>
<dbReference type="Pfam" id="PF00366">
    <property type="entry name" value="Ribosomal_S17"/>
    <property type="match status" value="1"/>
</dbReference>
<keyword evidence="4 6" id="KW-0689">Ribosomal protein</keyword>
<dbReference type="InterPro" id="IPR012340">
    <property type="entry name" value="NA-bd_OB-fold"/>
</dbReference>
<evidence type="ECO:0000256" key="4">
    <source>
        <dbReference type="ARBA" id="ARBA00022980"/>
    </source>
</evidence>
<dbReference type="GO" id="GO:0019843">
    <property type="term" value="F:rRNA binding"/>
    <property type="evidence" value="ECO:0007669"/>
    <property type="project" value="UniProtKB-UniRule"/>
</dbReference>
<evidence type="ECO:0000313" key="9">
    <source>
        <dbReference type="Proteomes" id="UP000199771"/>
    </source>
</evidence>
<evidence type="ECO:0000256" key="6">
    <source>
        <dbReference type="HAMAP-Rule" id="MF_01345"/>
    </source>
</evidence>
<dbReference type="PRINTS" id="PR00973">
    <property type="entry name" value="RIBOSOMALS17"/>
</dbReference>
<dbReference type="Gene3D" id="2.40.50.140">
    <property type="entry name" value="Nucleic acid-binding proteins"/>
    <property type="match status" value="1"/>
</dbReference>
<dbReference type="GO" id="GO:0006412">
    <property type="term" value="P:translation"/>
    <property type="evidence" value="ECO:0007669"/>
    <property type="project" value="UniProtKB-UniRule"/>
</dbReference>
<proteinExistence type="inferred from homology"/>
<dbReference type="SUPFAM" id="SSF50249">
    <property type="entry name" value="Nucleic acid-binding proteins"/>
    <property type="match status" value="1"/>
</dbReference>
<comment type="similarity">
    <text evidence="1 6 7">Belongs to the universal ribosomal protein uS17 family.</text>
</comment>
<gene>
    <name evidence="6" type="primary">rpsQ</name>
    <name evidence="8" type="ORF">SAMN04488120_11179</name>
</gene>
<dbReference type="InterPro" id="IPR019979">
    <property type="entry name" value="Ribosomal_uS17_CS"/>
</dbReference>
<keyword evidence="3 6" id="KW-0694">RNA-binding</keyword>
<evidence type="ECO:0000256" key="7">
    <source>
        <dbReference type="RuleBase" id="RU003872"/>
    </source>
</evidence>
<dbReference type="PROSITE" id="PS00056">
    <property type="entry name" value="RIBOSOMAL_S17"/>
    <property type="match status" value="1"/>
</dbReference>
<evidence type="ECO:0000256" key="5">
    <source>
        <dbReference type="ARBA" id="ARBA00023274"/>
    </source>
</evidence>
<dbReference type="AlphaFoldDB" id="A0A1I2K1C1"/>
<dbReference type="PANTHER" id="PTHR10744">
    <property type="entry name" value="40S RIBOSOMAL PROTEIN S11 FAMILY MEMBER"/>
    <property type="match status" value="1"/>
</dbReference>
<dbReference type="RefSeq" id="WP_091534915.1">
    <property type="nucleotide sequence ID" value="NZ_FOOC01000011.1"/>
</dbReference>
<name>A0A1I2K1C1_9GAMM</name>
<dbReference type="HAMAP" id="MF_01345_B">
    <property type="entry name" value="Ribosomal_uS17_B"/>
    <property type="match status" value="1"/>
</dbReference>
<dbReference type="Proteomes" id="UP000199771">
    <property type="component" value="Unassembled WGS sequence"/>
</dbReference>
<evidence type="ECO:0000313" key="8">
    <source>
        <dbReference type="EMBL" id="SFF60169.1"/>
    </source>
</evidence>
<protein>
    <recommendedName>
        <fullName evidence="6">Small ribosomal subunit protein uS17</fullName>
    </recommendedName>
</protein>
<dbReference type="PANTHER" id="PTHR10744:SF1">
    <property type="entry name" value="SMALL RIBOSOMAL SUBUNIT PROTEIN US17M"/>
    <property type="match status" value="1"/>
</dbReference>
<comment type="subunit">
    <text evidence="6">Part of the 30S ribosomal subunit.</text>
</comment>
<dbReference type="InterPro" id="IPR000266">
    <property type="entry name" value="Ribosomal_uS17"/>
</dbReference>